<dbReference type="EMBL" id="JAPDHW010000021">
    <property type="protein sequence ID" value="MCW3170511.1"/>
    <property type="molecule type" value="Genomic_DNA"/>
</dbReference>
<reference evidence="4" key="1">
    <citation type="submission" date="2022-10" db="EMBL/GenBank/DDBJ databases">
        <title>Chryseobacterium babae sp. nov. isolated from the gut of the beetle Oryctes rhinoceros, and Chryseobacterium kimseyorum sp. nov., isolated from a stick insect rearing cage.</title>
        <authorList>
            <person name="Shelomi M."/>
            <person name="Han C.-J."/>
            <person name="Chen W.-M."/>
            <person name="Chen H.-K."/>
            <person name="Liaw S.-J."/>
            <person name="Muhle E."/>
            <person name="Clermont D."/>
        </authorList>
    </citation>
    <scope>NUCLEOTIDE SEQUENCE</scope>
    <source>
        <strain evidence="4">09-1422</strain>
    </source>
</reference>
<evidence type="ECO:0000256" key="2">
    <source>
        <dbReference type="ARBA" id="ARBA00022676"/>
    </source>
</evidence>
<evidence type="ECO:0000256" key="3">
    <source>
        <dbReference type="ARBA" id="ARBA00022679"/>
    </source>
</evidence>
<organism evidence="4 5">
    <name type="scientific">Chryseobacterium kimseyorum</name>
    <dbReference type="NCBI Taxonomy" id="2984028"/>
    <lineage>
        <taxon>Bacteria</taxon>
        <taxon>Pseudomonadati</taxon>
        <taxon>Bacteroidota</taxon>
        <taxon>Flavobacteriia</taxon>
        <taxon>Flavobacteriales</taxon>
        <taxon>Weeksellaceae</taxon>
        <taxon>Chryseobacterium group</taxon>
        <taxon>Chryseobacterium</taxon>
    </lineage>
</organism>
<evidence type="ECO:0000313" key="5">
    <source>
        <dbReference type="Proteomes" id="UP001163731"/>
    </source>
</evidence>
<dbReference type="PANTHER" id="PTHR43179">
    <property type="entry name" value="RHAMNOSYLTRANSFERASE WBBL"/>
    <property type="match status" value="1"/>
</dbReference>
<gene>
    <name evidence="4" type="ORF">OMO38_18440</name>
</gene>
<comment type="caution">
    <text evidence="4">The sequence shown here is derived from an EMBL/GenBank/DDBJ whole genome shotgun (WGS) entry which is preliminary data.</text>
</comment>
<proteinExistence type="inferred from homology"/>
<keyword evidence="5" id="KW-1185">Reference proteome</keyword>
<evidence type="ECO:0000256" key="1">
    <source>
        <dbReference type="ARBA" id="ARBA00006739"/>
    </source>
</evidence>
<dbReference type="Gene3D" id="3.90.550.10">
    <property type="entry name" value="Spore Coat Polysaccharide Biosynthesis Protein SpsA, Chain A"/>
    <property type="match status" value="1"/>
</dbReference>
<evidence type="ECO:0008006" key="6">
    <source>
        <dbReference type="Google" id="ProtNLM"/>
    </source>
</evidence>
<comment type="similarity">
    <text evidence="1">Belongs to the glycosyltransferase 2 family.</text>
</comment>
<dbReference type="InterPro" id="IPR029044">
    <property type="entry name" value="Nucleotide-diphossugar_trans"/>
</dbReference>
<keyword evidence="3" id="KW-0808">Transferase</keyword>
<sequence length="283" mass="32540">MILDSVIVLYNPDEQFVMKNIEIISSKTNCCYVIVNSCDALVLKKISIIPRVVIINNNRNIGLSKSLNIGLKEMINGNAEGVVLFDQDSLPSDNFFNNIIACYKNLSQVERVGAIGGLVHDYKKVEAGNQETSFSTEVDVVITSGCLIPRNTIEKVGMMDETFFIDYIDYEWCFRAKSIGYKIFVSNQSILHHNLGDNLVGILSVKKPIHDNVIRHYHIIRNQLIILCRDYIPLKWRIIHFFKIFYRIPGYILYSSNRKKTAKNIFNAIVDFVKVKNKKKYIY</sequence>
<keyword evidence="2" id="KW-0328">Glycosyltransferase</keyword>
<dbReference type="Proteomes" id="UP001163731">
    <property type="component" value="Unassembled WGS sequence"/>
</dbReference>
<name>A0ABT3I366_9FLAO</name>
<evidence type="ECO:0000313" key="4">
    <source>
        <dbReference type="EMBL" id="MCW3170511.1"/>
    </source>
</evidence>
<dbReference type="PANTHER" id="PTHR43179:SF12">
    <property type="entry name" value="GALACTOFURANOSYLTRANSFERASE GLFT2"/>
    <property type="match status" value="1"/>
</dbReference>
<accession>A0ABT3I366</accession>
<dbReference type="RefSeq" id="WP_264751649.1">
    <property type="nucleotide sequence ID" value="NZ_JAPDHW010000021.1"/>
</dbReference>
<protein>
    <recommendedName>
        <fullName evidence="6">Glycosyltransferase 2-like domain-containing protein</fullName>
    </recommendedName>
</protein>
<dbReference type="SUPFAM" id="SSF53448">
    <property type="entry name" value="Nucleotide-diphospho-sugar transferases"/>
    <property type="match status" value="1"/>
</dbReference>